<feature type="transmembrane region" description="Helical" evidence="3">
    <location>
        <begin position="519"/>
        <end position="539"/>
    </location>
</feature>
<dbReference type="Gene3D" id="1.20.58.70">
    <property type="match status" value="1"/>
</dbReference>
<dbReference type="PANTHER" id="PTHR19957:SF38">
    <property type="entry name" value="LD27581P"/>
    <property type="match status" value="1"/>
</dbReference>
<organism evidence="5 6">
    <name type="scientific">Leucocoprinus birnbaumii</name>
    <dbReference type="NCBI Taxonomy" id="56174"/>
    <lineage>
        <taxon>Eukaryota</taxon>
        <taxon>Fungi</taxon>
        <taxon>Dikarya</taxon>
        <taxon>Basidiomycota</taxon>
        <taxon>Agaricomycotina</taxon>
        <taxon>Agaricomycetes</taxon>
        <taxon>Agaricomycetidae</taxon>
        <taxon>Agaricales</taxon>
        <taxon>Agaricineae</taxon>
        <taxon>Agaricaceae</taxon>
        <taxon>Leucocoprinus</taxon>
    </lineage>
</organism>
<dbReference type="GO" id="GO:0006906">
    <property type="term" value="P:vesicle fusion"/>
    <property type="evidence" value="ECO:0007669"/>
    <property type="project" value="TreeGrafter"/>
</dbReference>
<dbReference type="GO" id="GO:0006886">
    <property type="term" value="P:intracellular protein transport"/>
    <property type="evidence" value="ECO:0007669"/>
    <property type="project" value="TreeGrafter"/>
</dbReference>
<evidence type="ECO:0000256" key="3">
    <source>
        <dbReference type="SAM" id="Phobius"/>
    </source>
</evidence>
<dbReference type="SUPFAM" id="SSF47661">
    <property type="entry name" value="t-snare proteins"/>
    <property type="match status" value="1"/>
</dbReference>
<dbReference type="GO" id="GO:0005484">
    <property type="term" value="F:SNAP receptor activity"/>
    <property type="evidence" value="ECO:0007669"/>
    <property type="project" value="TreeGrafter"/>
</dbReference>
<proteinExistence type="inferred from homology"/>
<keyword evidence="3" id="KW-1133">Transmembrane helix</keyword>
<sequence length="667" mass="74554">MSFQDIEAGQAHPVRSASSSLPQSREDSDFRNLQHSLSLQVFKMNANVQAILKLVDQLGTPKDSANLRKTLHDLTESTRAMAKRGSEDLKKLSTLQSSLPNQKTALQKTSHDLQMSLVAFQRAQQVSAERQRTVVQGVKLAVEDEYHDNDEPEPSPQEQRQAQIMQSQLSPHELAYQESLIQEREAEIREIETGIHELAEIFQDLDNIELNISSVDVDTGAAAEELTTAAEYQRRAGRRAACLTLILAVVAAIVLLALNAQFFTIIDTSPASELLGNYKVMAMSATLLPAGLPPSYNDDWPQILLEQYQQFLTNCMAFVCMTILVWDHMVTFDDEVQSLSLCFHLFTNLIALARSNTFGTVPMVLVSICKLNSDLADTHSKMFTLFIEVKYLFLLNRYLTPLGFTVNMTAYLLPAFSEPYERPYPKKCQHFIRFEGAMTMIGINVVAIMMFYRVYVLYGKMSQKSGKHVILSLGSFLLGEIILNIYLVTKGVPVAHTRGVVQGCEMVFDSSVQLLEDGLLYYLPILLVNVALSFMIAFAQNGSQNLVAHVCPYFLREIISQYYGLNIMNPDTNQVTMMSRISINLKKNFIQGKQDIDSELASMPSPARFAAEQVASVLNITRSAIQDPREGDIQLDRIRITNTSSGMADSDFSVASSPDHWNKPSAV</sequence>
<comment type="caution">
    <text evidence="5">The sequence shown here is derived from an EMBL/GenBank/DDBJ whole genome shotgun (WGS) entry which is preliminary data.</text>
</comment>
<reference evidence="5" key="1">
    <citation type="submission" date="2022-07" db="EMBL/GenBank/DDBJ databases">
        <title>Genome Sequence of Leucocoprinus birnbaumii.</title>
        <authorList>
            <person name="Buettner E."/>
        </authorList>
    </citation>
    <scope>NUCLEOTIDE SEQUENCE</scope>
    <source>
        <strain evidence="5">VT141</strain>
    </source>
</reference>
<comment type="similarity">
    <text evidence="1">Belongs to the syntaxin family.</text>
</comment>
<protein>
    <recommendedName>
        <fullName evidence="4">t-SNARE coiled-coil homology domain-containing protein</fullName>
    </recommendedName>
</protein>
<dbReference type="AlphaFoldDB" id="A0AAD5YZ29"/>
<feature type="transmembrane region" description="Helical" evidence="3">
    <location>
        <begin position="468"/>
        <end position="488"/>
    </location>
</feature>
<dbReference type="InterPro" id="IPR045242">
    <property type="entry name" value="Syntaxin"/>
</dbReference>
<feature type="region of interest" description="Disordered" evidence="2">
    <location>
        <begin position="146"/>
        <end position="166"/>
    </location>
</feature>
<dbReference type="Proteomes" id="UP001213000">
    <property type="component" value="Unassembled WGS sequence"/>
</dbReference>
<dbReference type="Pfam" id="PF14523">
    <property type="entry name" value="Syntaxin_2"/>
    <property type="match status" value="1"/>
</dbReference>
<dbReference type="SMART" id="SM00397">
    <property type="entry name" value="t_SNARE"/>
    <property type="match status" value="1"/>
</dbReference>
<dbReference type="GO" id="GO:0012505">
    <property type="term" value="C:endomembrane system"/>
    <property type="evidence" value="ECO:0007669"/>
    <property type="project" value="TreeGrafter"/>
</dbReference>
<feature type="transmembrane region" description="Helical" evidence="3">
    <location>
        <begin position="392"/>
        <end position="416"/>
    </location>
</feature>
<evidence type="ECO:0000313" key="5">
    <source>
        <dbReference type="EMBL" id="KAJ3573458.1"/>
    </source>
</evidence>
<dbReference type="InterPro" id="IPR006011">
    <property type="entry name" value="Syntaxin_N"/>
</dbReference>
<evidence type="ECO:0000313" key="6">
    <source>
        <dbReference type="Proteomes" id="UP001213000"/>
    </source>
</evidence>
<feature type="transmembrane region" description="Helical" evidence="3">
    <location>
        <begin position="436"/>
        <end position="456"/>
    </location>
</feature>
<dbReference type="PANTHER" id="PTHR19957">
    <property type="entry name" value="SYNTAXIN"/>
    <property type="match status" value="1"/>
</dbReference>
<evidence type="ECO:0000256" key="2">
    <source>
        <dbReference type="SAM" id="MobiDB-lite"/>
    </source>
</evidence>
<dbReference type="GO" id="GO:0048278">
    <property type="term" value="P:vesicle docking"/>
    <property type="evidence" value="ECO:0007669"/>
    <property type="project" value="TreeGrafter"/>
</dbReference>
<evidence type="ECO:0000259" key="4">
    <source>
        <dbReference type="SMART" id="SM00397"/>
    </source>
</evidence>
<dbReference type="InterPro" id="IPR010989">
    <property type="entry name" value="SNARE"/>
</dbReference>
<dbReference type="Gene3D" id="1.20.5.110">
    <property type="match status" value="1"/>
</dbReference>
<dbReference type="GO" id="GO:0000149">
    <property type="term" value="F:SNARE binding"/>
    <property type="evidence" value="ECO:0007669"/>
    <property type="project" value="TreeGrafter"/>
</dbReference>
<keyword evidence="6" id="KW-1185">Reference proteome</keyword>
<dbReference type="InterPro" id="IPR000727">
    <property type="entry name" value="T_SNARE_dom"/>
</dbReference>
<evidence type="ECO:0000256" key="1">
    <source>
        <dbReference type="ARBA" id="ARBA00009063"/>
    </source>
</evidence>
<keyword evidence="3" id="KW-0812">Transmembrane</keyword>
<feature type="domain" description="T-SNARE coiled-coil homology" evidence="4">
    <location>
        <begin position="173"/>
        <end position="229"/>
    </location>
</feature>
<feature type="compositionally biased region" description="Polar residues" evidence="2">
    <location>
        <begin position="156"/>
        <end position="166"/>
    </location>
</feature>
<dbReference type="EMBL" id="JANIEX010000102">
    <property type="protein sequence ID" value="KAJ3573458.1"/>
    <property type="molecule type" value="Genomic_DNA"/>
</dbReference>
<gene>
    <name evidence="5" type="ORF">NP233_g2421</name>
</gene>
<name>A0AAD5YZ29_9AGAR</name>
<dbReference type="Pfam" id="PF05739">
    <property type="entry name" value="SNARE"/>
    <property type="match status" value="1"/>
</dbReference>
<accession>A0AAD5YZ29</accession>
<keyword evidence="3" id="KW-0472">Membrane</keyword>
<feature type="region of interest" description="Disordered" evidence="2">
    <location>
        <begin position="1"/>
        <end position="29"/>
    </location>
</feature>
<feature type="transmembrane region" description="Helical" evidence="3">
    <location>
        <begin position="242"/>
        <end position="266"/>
    </location>
</feature>
<dbReference type="GO" id="GO:0031201">
    <property type="term" value="C:SNARE complex"/>
    <property type="evidence" value="ECO:0007669"/>
    <property type="project" value="TreeGrafter"/>
</dbReference>
<dbReference type="GO" id="GO:0006896">
    <property type="term" value="P:Golgi to vacuole transport"/>
    <property type="evidence" value="ECO:0007669"/>
    <property type="project" value="TreeGrafter"/>
</dbReference>
<feature type="transmembrane region" description="Helical" evidence="3">
    <location>
        <begin position="346"/>
        <end position="371"/>
    </location>
</feature>